<reference evidence="1 2" key="1">
    <citation type="submission" date="2020-08" db="EMBL/GenBank/DDBJ databases">
        <title>The completed genome sequence of the pathogenic ascomycete fungus Penicillium digitatum.</title>
        <authorList>
            <person name="Wang M."/>
        </authorList>
    </citation>
    <scope>NUCLEOTIDE SEQUENCE [LARGE SCALE GENOMIC DNA]</scope>
    <source>
        <strain evidence="1 2">PdW03</strain>
    </source>
</reference>
<dbReference type="Proteomes" id="UP000595662">
    <property type="component" value="Chromosome 5"/>
</dbReference>
<dbReference type="PANTHER" id="PTHR11014">
    <property type="entry name" value="PEPTIDASE M20 FAMILY MEMBER"/>
    <property type="match status" value="1"/>
</dbReference>
<evidence type="ECO:0000313" key="1">
    <source>
        <dbReference type="EMBL" id="QQK46938.1"/>
    </source>
</evidence>
<dbReference type="SUPFAM" id="SSF55031">
    <property type="entry name" value="Bacterial exopeptidase dimerisation domain"/>
    <property type="match status" value="1"/>
</dbReference>
<dbReference type="PANTHER" id="PTHR11014:SF63">
    <property type="entry name" value="METALLOPEPTIDASE, PUTATIVE (AFU_ORTHOLOGUE AFUA_6G09600)-RELATED"/>
    <property type="match status" value="1"/>
</dbReference>
<dbReference type="SUPFAM" id="SSF53187">
    <property type="entry name" value="Zn-dependent exopeptidases"/>
    <property type="match status" value="1"/>
</dbReference>
<dbReference type="Gene3D" id="3.40.630.10">
    <property type="entry name" value="Zn peptidases"/>
    <property type="match status" value="2"/>
</dbReference>
<keyword evidence="1" id="KW-0121">Carboxypeptidase</keyword>
<dbReference type="GeneID" id="26231283"/>
<protein>
    <submittedName>
        <fullName evidence="1">Metal-dependent amidase/aminoacylase/carboxypeptidase</fullName>
    </submittedName>
</protein>
<dbReference type="VEuPathDB" id="FungiDB:PDIP_29630"/>
<dbReference type="InterPro" id="IPR036264">
    <property type="entry name" value="Bact_exopeptidase_dim_dom"/>
</dbReference>
<dbReference type="EMBL" id="CP060778">
    <property type="protein sequence ID" value="QQK46938.1"/>
    <property type="molecule type" value="Genomic_DNA"/>
</dbReference>
<dbReference type="GO" id="GO:0004180">
    <property type="term" value="F:carboxypeptidase activity"/>
    <property type="evidence" value="ECO:0007669"/>
    <property type="project" value="UniProtKB-KW"/>
</dbReference>
<sequence>MQLKLASDGHRNIIKDFFPDVERHAAICQDLHENLKLPCQEQRTSTAIADLLEAFGFEAKRGTGGCGMVHILRDGLGQNVLLRSEPDALPMTEKTGLPDAKKTLLHEAKKFWFGTVIILCQPNEERLLGAKAMADDGLLSKIPFPSVCLAQHCVPTQSGSIAMKPGRVLGYLDLLDIRVHGHGAHVATSQLGIDPIMLAVSILTRLQIIVGHKMAPKGPIVIGYGKIGYGTFHAGADASIIPEYADF</sequence>
<keyword evidence="1" id="KW-0645">Protease</keyword>
<accession>A0A7T6XT49</accession>
<dbReference type="AlphaFoldDB" id="A0A7T6XT49"/>
<gene>
    <name evidence="1" type="ORF">Pdw03_1836</name>
</gene>
<keyword evidence="1" id="KW-0378">Hydrolase</keyword>
<proteinExistence type="predicted"/>
<dbReference type="InterPro" id="IPR017439">
    <property type="entry name" value="Amidohydrolase"/>
</dbReference>
<dbReference type="Gene3D" id="3.30.70.360">
    <property type="match status" value="1"/>
</dbReference>
<dbReference type="RefSeq" id="XP_065957738.1">
    <property type="nucleotide sequence ID" value="XM_066100011.1"/>
</dbReference>
<organism evidence="1 2">
    <name type="scientific">Penicillium digitatum</name>
    <name type="common">Green mold</name>
    <dbReference type="NCBI Taxonomy" id="36651"/>
    <lineage>
        <taxon>Eukaryota</taxon>
        <taxon>Fungi</taxon>
        <taxon>Dikarya</taxon>
        <taxon>Ascomycota</taxon>
        <taxon>Pezizomycotina</taxon>
        <taxon>Eurotiomycetes</taxon>
        <taxon>Eurotiomycetidae</taxon>
        <taxon>Eurotiales</taxon>
        <taxon>Aspergillaceae</taxon>
        <taxon>Penicillium</taxon>
    </lineage>
</organism>
<name>A0A7T6XT49_PENDI</name>
<evidence type="ECO:0000313" key="2">
    <source>
        <dbReference type="Proteomes" id="UP000595662"/>
    </source>
</evidence>